<proteinExistence type="predicted"/>
<dbReference type="Pfam" id="PF00188">
    <property type="entry name" value="CAP"/>
    <property type="match status" value="1"/>
</dbReference>
<dbReference type="SUPFAM" id="SSF55797">
    <property type="entry name" value="PR-1-like"/>
    <property type="match status" value="1"/>
</dbReference>
<organism evidence="4">
    <name type="scientific">Streptomyces haneummycinicus</name>
    <dbReference type="NCBI Taxonomy" id="3074435"/>
    <lineage>
        <taxon>Bacteria</taxon>
        <taxon>Bacillati</taxon>
        <taxon>Actinomycetota</taxon>
        <taxon>Actinomycetes</taxon>
        <taxon>Kitasatosporales</taxon>
        <taxon>Streptomycetaceae</taxon>
        <taxon>Streptomyces</taxon>
    </lineage>
</organism>
<evidence type="ECO:0000256" key="2">
    <source>
        <dbReference type="SAM" id="Phobius"/>
    </source>
</evidence>
<feature type="compositionally biased region" description="Low complexity" evidence="1">
    <location>
        <begin position="286"/>
        <end position="305"/>
    </location>
</feature>
<feature type="region of interest" description="Disordered" evidence="1">
    <location>
        <begin position="286"/>
        <end position="355"/>
    </location>
</feature>
<feature type="compositionally biased region" description="Basic residues" evidence="1">
    <location>
        <begin position="201"/>
        <end position="210"/>
    </location>
</feature>
<feature type="compositionally biased region" description="Low complexity" evidence="1">
    <location>
        <begin position="9"/>
        <end position="20"/>
    </location>
</feature>
<feature type="region of interest" description="Disordered" evidence="1">
    <location>
        <begin position="157"/>
        <end position="214"/>
    </location>
</feature>
<sequence>MGRHRRSADGGAATGRATGGTHDDLYGDGPYPSVDREDGPPTMGTAPYLNPEAYAETYALSEEYLYATADAATPAGGTDFATAAFPQADLTAPIPAPAHGGFPDAGFAQADFSAPAADFSQAGLTASIPAPAQGGFPDAAFPQADFNAPAAGFPQADLTAPIPAPAHGGFPDAGFSARRDRIGPAFPGDGPAADHEGPRPDRHRRRKKKAATPVRTGLLGVSAAMALGTVAVATGAVPGLENYKLGGERTPATACRPVAWRPTRPPSRAAPSAAWRALAVTPAPRRAVAASAPPPGAVRAGLADADPGEEGDRGAGEDPGEEGEHGGSRADRRGGPAPHRRARAGEAKTTTPVAGSAEAVAGVEVLRLVNVERAKVGCSPVTASGELTDLATAFSDDMAQRDFFDHTDPDGDTPWDRAETAGIANLGGENIARGQADAEAVMQAWMDSPGHKANILNCDFKTLGVGVHMGAGGPWWTQNFGY</sequence>
<gene>
    <name evidence="4" type="ORF">SHKM778_20450</name>
</gene>
<feature type="domain" description="SCP" evidence="3">
    <location>
        <begin position="366"/>
        <end position="480"/>
    </location>
</feature>
<name>A0AAT9HE91_9ACTN</name>
<keyword evidence="2" id="KW-1133">Transmembrane helix</keyword>
<protein>
    <recommendedName>
        <fullName evidence="3">SCP domain-containing protein</fullName>
    </recommendedName>
</protein>
<dbReference type="AlphaFoldDB" id="A0AAT9HE91"/>
<keyword evidence="2" id="KW-0472">Membrane</keyword>
<dbReference type="EMBL" id="AP035768">
    <property type="protein sequence ID" value="BFO15657.1"/>
    <property type="molecule type" value="Genomic_DNA"/>
</dbReference>
<dbReference type="CDD" id="cd05379">
    <property type="entry name" value="CAP_bacterial"/>
    <property type="match status" value="1"/>
</dbReference>
<dbReference type="InterPro" id="IPR035940">
    <property type="entry name" value="CAP_sf"/>
</dbReference>
<keyword evidence="2" id="KW-0812">Transmembrane</keyword>
<feature type="region of interest" description="Disordered" evidence="1">
    <location>
        <begin position="1"/>
        <end position="48"/>
    </location>
</feature>
<dbReference type="InterPro" id="IPR014044">
    <property type="entry name" value="CAP_dom"/>
</dbReference>
<feature type="compositionally biased region" description="Basic and acidic residues" evidence="1">
    <location>
        <begin position="310"/>
        <end position="334"/>
    </location>
</feature>
<dbReference type="Gene3D" id="3.40.33.10">
    <property type="entry name" value="CAP"/>
    <property type="match status" value="1"/>
</dbReference>
<evidence type="ECO:0000256" key="1">
    <source>
        <dbReference type="SAM" id="MobiDB-lite"/>
    </source>
</evidence>
<reference evidence="4" key="2">
    <citation type="submission" date="2024-07" db="EMBL/GenBank/DDBJ databases">
        <title>Streptomyces haneummycinica sp. nov., a new antibiotic-producing actinobacterium isolated from marine sediment.</title>
        <authorList>
            <person name="Uemura M."/>
            <person name="Hamada M."/>
            <person name="Hirano S."/>
            <person name="Kobayashi K."/>
            <person name="Ohshiro T."/>
            <person name="Kobayashi T."/>
            <person name="Terahara T."/>
        </authorList>
    </citation>
    <scope>NUCLEOTIDE SEQUENCE</scope>
    <source>
        <strain evidence="4">KM77-8</strain>
    </source>
</reference>
<reference evidence="4" key="1">
    <citation type="submission" date="2024-06" db="EMBL/GenBank/DDBJ databases">
        <authorList>
            <consortium name="consrtm"/>
            <person name="Uemura M."/>
            <person name="Terahara T."/>
        </authorList>
    </citation>
    <scope>NUCLEOTIDE SEQUENCE</scope>
    <source>
        <strain evidence="4">KM77-8</strain>
    </source>
</reference>
<accession>A0AAT9HE91</accession>
<evidence type="ECO:0000313" key="4">
    <source>
        <dbReference type="EMBL" id="BFO15657.1"/>
    </source>
</evidence>
<feature type="transmembrane region" description="Helical" evidence="2">
    <location>
        <begin position="214"/>
        <end position="237"/>
    </location>
</feature>
<evidence type="ECO:0000259" key="3">
    <source>
        <dbReference type="Pfam" id="PF00188"/>
    </source>
</evidence>
<dbReference type="PANTHER" id="PTHR31157:SF1">
    <property type="entry name" value="SCP DOMAIN-CONTAINING PROTEIN"/>
    <property type="match status" value="1"/>
</dbReference>
<dbReference type="PANTHER" id="PTHR31157">
    <property type="entry name" value="SCP DOMAIN-CONTAINING PROTEIN"/>
    <property type="match status" value="1"/>
</dbReference>